<dbReference type="RefSeq" id="WP_066099753.1">
    <property type="nucleotide sequence ID" value="NZ_CP016027.1"/>
</dbReference>
<protein>
    <submittedName>
        <fullName evidence="2">Uncharacterized protein</fullName>
    </submittedName>
</protein>
<evidence type="ECO:0000256" key="1">
    <source>
        <dbReference type="SAM" id="SignalP"/>
    </source>
</evidence>
<evidence type="ECO:0000313" key="2">
    <source>
        <dbReference type="EMBL" id="ANJ67256.1"/>
    </source>
</evidence>
<dbReference type="Proteomes" id="UP000078596">
    <property type="component" value="Chromosome"/>
</dbReference>
<keyword evidence="3" id="KW-1185">Reference proteome</keyword>
<dbReference type="EMBL" id="CP016027">
    <property type="protein sequence ID" value="ANJ67256.1"/>
    <property type="molecule type" value="Genomic_DNA"/>
</dbReference>
<dbReference type="STRING" id="1860122.A9404_07545"/>
<reference evidence="2 3" key="1">
    <citation type="submission" date="2016-06" db="EMBL/GenBank/DDBJ databases">
        <title>Insight into the functional genes involving in sulfur oxidation in Pearl River water.</title>
        <authorList>
            <person name="Luo J."/>
            <person name="Tan X."/>
            <person name="Lin W."/>
        </authorList>
    </citation>
    <scope>NUCLEOTIDE SEQUENCE [LARGE SCALE GENOMIC DNA]</scope>
    <source>
        <strain evidence="2 3">LS2</strain>
    </source>
</reference>
<sequence length="138" mass="14907">MPLLRHLPRLFLALAIMTLAACGFHNGPDKDAVRQILQDQIDPSGQVVVVQSIDALNAAEQTPNWIVDVKATLLFKKNVQQLAQSLEHAASGSDMLGTVGQIGLALRFGNFKAGETQPYQTRLVLLHGSAGWMPAPAR</sequence>
<evidence type="ECO:0000313" key="3">
    <source>
        <dbReference type="Proteomes" id="UP000078596"/>
    </source>
</evidence>
<proteinExistence type="predicted"/>
<feature type="chain" id="PRO_5008250382" evidence="1">
    <location>
        <begin position="21"/>
        <end position="138"/>
    </location>
</feature>
<dbReference type="PROSITE" id="PS51257">
    <property type="entry name" value="PROKAR_LIPOPROTEIN"/>
    <property type="match status" value="1"/>
</dbReference>
<name>A0A191ZH91_9GAMM</name>
<accession>A0A191ZH91</accession>
<dbReference type="OrthoDB" id="5801871at2"/>
<organism evidence="2 3">
    <name type="scientific">Halothiobacillus diazotrophicus</name>
    <dbReference type="NCBI Taxonomy" id="1860122"/>
    <lineage>
        <taxon>Bacteria</taxon>
        <taxon>Pseudomonadati</taxon>
        <taxon>Pseudomonadota</taxon>
        <taxon>Gammaproteobacteria</taxon>
        <taxon>Chromatiales</taxon>
        <taxon>Halothiobacillaceae</taxon>
        <taxon>Halothiobacillus</taxon>
    </lineage>
</organism>
<gene>
    <name evidence="2" type="ORF">A9404_07545</name>
</gene>
<dbReference type="AlphaFoldDB" id="A0A191ZH91"/>
<keyword evidence="1" id="KW-0732">Signal</keyword>
<dbReference type="KEGG" id="haz:A9404_07545"/>
<feature type="signal peptide" evidence="1">
    <location>
        <begin position="1"/>
        <end position="20"/>
    </location>
</feature>